<gene>
    <name evidence="11" type="primary">LOC106812079</name>
</gene>
<dbReference type="Proteomes" id="UP000695022">
    <property type="component" value="Unplaced"/>
</dbReference>
<sequence>MIPEKMPEWLDVLIQRLSGLDVFDGKIPNHVLVNEYEAGQGIMPHEDGPLFHPVISTLNIGSYTFLDFYYHISDGTSQAESCAEQERYFMSLFLQPRSLLLIKSDMYNRFLHGIGPKTQDVITDKIGNLGFCDASVGEVMERQRRISLTIRHVPHTLKVKLKLGKT</sequence>
<dbReference type="InterPro" id="IPR032862">
    <property type="entry name" value="ALKBH6"/>
</dbReference>
<organism evidence="10 11">
    <name type="scientific">Priapulus caudatus</name>
    <name type="common">Priapulid worm</name>
    <dbReference type="NCBI Taxonomy" id="37621"/>
    <lineage>
        <taxon>Eukaryota</taxon>
        <taxon>Metazoa</taxon>
        <taxon>Ecdysozoa</taxon>
        <taxon>Scalidophora</taxon>
        <taxon>Priapulida</taxon>
        <taxon>Priapulimorpha</taxon>
        <taxon>Priapulimorphida</taxon>
        <taxon>Priapulidae</taxon>
        <taxon>Priapulus</taxon>
    </lineage>
</organism>
<dbReference type="PANTHER" id="PTHR46030:SF1">
    <property type="entry name" value="ALPHA-KETOGLUTARATE-DEPENDENT DIOXYGENASE ALKB HOMOLOG 6"/>
    <property type="match status" value="1"/>
</dbReference>
<dbReference type="RefSeq" id="XP_014671332.1">
    <property type="nucleotide sequence ID" value="XM_014815846.1"/>
</dbReference>
<evidence type="ECO:0000256" key="3">
    <source>
        <dbReference type="ARBA" id="ARBA00007879"/>
    </source>
</evidence>
<dbReference type="InterPro" id="IPR037151">
    <property type="entry name" value="AlkB-like_sf"/>
</dbReference>
<comment type="subcellular location">
    <subcellularLocation>
        <location evidence="2">Nucleus</location>
    </subcellularLocation>
</comment>
<name>A0ABM1EGL1_PRICU</name>
<dbReference type="InterPro" id="IPR027450">
    <property type="entry name" value="AlkB-like"/>
</dbReference>
<keyword evidence="7" id="KW-0408">Iron</keyword>
<keyword evidence="5" id="KW-0223">Dioxygenase</keyword>
<evidence type="ECO:0000256" key="4">
    <source>
        <dbReference type="ARBA" id="ARBA00022723"/>
    </source>
</evidence>
<evidence type="ECO:0000313" key="10">
    <source>
        <dbReference type="Proteomes" id="UP000695022"/>
    </source>
</evidence>
<comment type="cofactor">
    <cofactor evidence="1">
        <name>Fe(2+)</name>
        <dbReference type="ChEBI" id="CHEBI:29033"/>
    </cofactor>
</comment>
<dbReference type="SUPFAM" id="SSF51197">
    <property type="entry name" value="Clavaminate synthase-like"/>
    <property type="match status" value="1"/>
</dbReference>
<accession>A0ABM1EGL1</accession>
<evidence type="ECO:0000256" key="5">
    <source>
        <dbReference type="ARBA" id="ARBA00022964"/>
    </source>
</evidence>
<evidence type="ECO:0000313" key="11">
    <source>
        <dbReference type="RefSeq" id="XP_014671332.1"/>
    </source>
</evidence>
<proteinExistence type="inferred from homology"/>
<keyword evidence="10" id="KW-1185">Reference proteome</keyword>
<dbReference type="PANTHER" id="PTHR46030">
    <property type="entry name" value="ALPHA-KETOGLUTARATE-DEPENDENT DIOXYGENASE ALKB HOMOLOG 6"/>
    <property type="match status" value="1"/>
</dbReference>
<reference evidence="11" key="1">
    <citation type="submission" date="2025-08" db="UniProtKB">
        <authorList>
            <consortium name="RefSeq"/>
        </authorList>
    </citation>
    <scope>IDENTIFICATION</scope>
</reference>
<dbReference type="GeneID" id="106812079"/>
<comment type="similarity">
    <text evidence="3">Belongs to the alkB family.</text>
</comment>
<keyword evidence="6" id="KW-0560">Oxidoreductase</keyword>
<dbReference type="PROSITE" id="PS51471">
    <property type="entry name" value="FE2OG_OXY"/>
    <property type="match status" value="1"/>
</dbReference>
<evidence type="ECO:0000256" key="1">
    <source>
        <dbReference type="ARBA" id="ARBA00001954"/>
    </source>
</evidence>
<protein>
    <submittedName>
        <fullName evidence="11">Alpha-ketoglutarate-dependent dioxygenase alkB homolog 6-like</fullName>
    </submittedName>
</protein>
<keyword evidence="8" id="KW-0539">Nucleus</keyword>
<evidence type="ECO:0000256" key="6">
    <source>
        <dbReference type="ARBA" id="ARBA00023002"/>
    </source>
</evidence>
<feature type="domain" description="Fe2OG dioxygenase" evidence="9">
    <location>
        <begin position="27"/>
        <end position="154"/>
    </location>
</feature>
<dbReference type="Pfam" id="PF13532">
    <property type="entry name" value="2OG-FeII_Oxy_2"/>
    <property type="match status" value="1"/>
</dbReference>
<dbReference type="InterPro" id="IPR005123">
    <property type="entry name" value="Oxoglu/Fe-dep_dioxygenase_dom"/>
</dbReference>
<evidence type="ECO:0000256" key="2">
    <source>
        <dbReference type="ARBA" id="ARBA00004123"/>
    </source>
</evidence>
<evidence type="ECO:0000256" key="8">
    <source>
        <dbReference type="ARBA" id="ARBA00023242"/>
    </source>
</evidence>
<evidence type="ECO:0000259" key="9">
    <source>
        <dbReference type="PROSITE" id="PS51471"/>
    </source>
</evidence>
<keyword evidence="4" id="KW-0479">Metal-binding</keyword>
<dbReference type="Gene3D" id="2.60.120.590">
    <property type="entry name" value="Alpha-ketoglutarate-dependent dioxygenase AlkB-like"/>
    <property type="match status" value="1"/>
</dbReference>
<evidence type="ECO:0000256" key="7">
    <source>
        <dbReference type="ARBA" id="ARBA00023004"/>
    </source>
</evidence>